<feature type="region of interest" description="Disordered" evidence="1">
    <location>
        <begin position="77"/>
        <end position="122"/>
    </location>
</feature>
<feature type="compositionally biased region" description="Acidic residues" evidence="1">
    <location>
        <begin position="1118"/>
        <end position="1159"/>
    </location>
</feature>
<feature type="region of interest" description="Disordered" evidence="1">
    <location>
        <begin position="1106"/>
        <end position="1185"/>
    </location>
</feature>
<keyword evidence="3" id="KW-1185">Reference proteome</keyword>
<feature type="region of interest" description="Disordered" evidence="1">
    <location>
        <begin position="714"/>
        <end position="734"/>
    </location>
</feature>
<evidence type="ECO:0000313" key="3">
    <source>
        <dbReference type="Proteomes" id="UP000297245"/>
    </source>
</evidence>
<evidence type="ECO:0000313" key="2">
    <source>
        <dbReference type="EMBL" id="THU84525.1"/>
    </source>
</evidence>
<proteinExistence type="predicted"/>
<dbReference type="AlphaFoldDB" id="A0A4V4HCW5"/>
<protein>
    <submittedName>
        <fullName evidence="2">Uncharacterized protein</fullName>
    </submittedName>
</protein>
<feature type="compositionally biased region" description="Basic residues" evidence="1">
    <location>
        <begin position="717"/>
        <end position="726"/>
    </location>
</feature>
<organism evidence="2 3">
    <name type="scientific">Dendrothele bispora (strain CBS 962.96)</name>
    <dbReference type="NCBI Taxonomy" id="1314807"/>
    <lineage>
        <taxon>Eukaryota</taxon>
        <taxon>Fungi</taxon>
        <taxon>Dikarya</taxon>
        <taxon>Basidiomycota</taxon>
        <taxon>Agaricomycotina</taxon>
        <taxon>Agaricomycetes</taxon>
        <taxon>Agaricomycetidae</taxon>
        <taxon>Agaricales</taxon>
        <taxon>Agaricales incertae sedis</taxon>
        <taxon>Dendrothele</taxon>
    </lineage>
</organism>
<sequence>MGRFKCNDCKRDNFRSSAGVKNHQRACEAYNRNHKRTTLLQSGSKVEEPEDNLELAEARNNDIEMELIPAEPLLEDVNMVPSDPEPEPRVHQHPESPPPEPHTGYFDTPKNSPPPRRRQLPGRYQDFIPQASTVISQAHLQPRTPSPQLPAPSPSQTHMETPHPDPEAIVEADISLPFETEPDEFGLFRIYDQAPSHDPMENINLENITEAPTLVNTSDTRSPLASFGSHAAALISRSDTDQPSSSIAPFANISVFRIMHWFYQMKEKSLSSLNDLVWNVIQPKGPNGFRQEHFDRFDARWEAKRLDEYNKAKSIAAEEQPLPFNAADGWKQSSVRIRLPRVRHSWGSESLAPEMSVDNVWHRDVVQVMKAALQDESALDFHMKPFKQMWKPSEDEAPMRIYGEAFWSDRMIEIDRKLPKIAGCDLERVGCNIMLWSDSTHLTSFGSHKAWPIYMYFGNLSKYIRSRPSSHSAHHIAYVPSLPAQFQDIYKEIFGVAASSKKRVDSEQRQGRVFAVRRKIFEKGVSVRNKDLLETLKHGSYVPTLSFYSVFLLPLDVNMFDIFPVDVLHDVELGKWRDLFSHLCRILQSISKDQLAELNKRYRDIPTFGHDTIHPFHDDVSEMKSFAARNFEDLLQICIPPFEDLFGDKKQEKIIQDLLFDMMTFHAHAKLRIHTDSTLESFRLAIRSLGQSLRRFQTQTCVFYSKTEELPREKASRFRKGKRKQAAGKDASAELSEEIQGKKFSMETYKTHALSHYAEHAERFGTADSGESAHRFIKFMYGLGSKHDHIASIATLERRHFTLHRLSRGIPTNVKKPKNPARKLLSAPHDEVLPPTDPSLRYHMAASQKNWTTFQLLAASSKSDPALVDFKCRLELHLLKCLLPYENELDIDTIGIVNDRLYIHNTVRFNYTTYDCRRDQDSVNPKRHADIMMLSGDTTVDPHPYIYARVIGIFHVNVRHWGPKSKISKVLRMDFLFVRWFERDMTYRCGWEAKRLPRVQFLPSDDENAFGFVDPNTVIRGCHLIPGFAHGYTSEYLSFPDSVGRVPRLTMQGLVIDEEDWKYYYVGIAVDRDMWMRYRGGGVGHTTTRQFTRDFEEEILGNKLKGKGRQVEDVGSGSEDEEIPGDIGDEGRDDVEGEDEEGDEFDEMEDDPYSDENSEADAISDLGMYEEEFGNVENYEDDWDD</sequence>
<evidence type="ECO:0000256" key="1">
    <source>
        <dbReference type="SAM" id="MobiDB-lite"/>
    </source>
</evidence>
<name>A0A4V4HCW5_DENBC</name>
<dbReference type="InterPro" id="IPR041078">
    <property type="entry name" value="Plavaka"/>
</dbReference>
<gene>
    <name evidence="2" type="ORF">K435DRAFT_870175</name>
</gene>
<reference evidence="2 3" key="1">
    <citation type="journal article" date="2019" name="Nat. Ecol. Evol.">
        <title>Megaphylogeny resolves global patterns of mushroom evolution.</title>
        <authorList>
            <person name="Varga T."/>
            <person name="Krizsan K."/>
            <person name="Foldi C."/>
            <person name="Dima B."/>
            <person name="Sanchez-Garcia M."/>
            <person name="Sanchez-Ramirez S."/>
            <person name="Szollosi G.J."/>
            <person name="Szarkandi J.G."/>
            <person name="Papp V."/>
            <person name="Albert L."/>
            <person name="Andreopoulos W."/>
            <person name="Angelini C."/>
            <person name="Antonin V."/>
            <person name="Barry K.W."/>
            <person name="Bougher N.L."/>
            <person name="Buchanan P."/>
            <person name="Buyck B."/>
            <person name="Bense V."/>
            <person name="Catcheside P."/>
            <person name="Chovatia M."/>
            <person name="Cooper J."/>
            <person name="Damon W."/>
            <person name="Desjardin D."/>
            <person name="Finy P."/>
            <person name="Geml J."/>
            <person name="Haridas S."/>
            <person name="Hughes K."/>
            <person name="Justo A."/>
            <person name="Karasinski D."/>
            <person name="Kautmanova I."/>
            <person name="Kiss B."/>
            <person name="Kocsube S."/>
            <person name="Kotiranta H."/>
            <person name="LaButti K.M."/>
            <person name="Lechner B.E."/>
            <person name="Liimatainen K."/>
            <person name="Lipzen A."/>
            <person name="Lukacs Z."/>
            <person name="Mihaltcheva S."/>
            <person name="Morgado L.N."/>
            <person name="Niskanen T."/>
            <person name="Noordeloos M.E."/>
            <person name="Ohm R.A."/>
            <person name="Ortiz-Santana B."/>
            <person name="Ovrebo C."/>
            <person name="Racz N."/>
            <person name="Riley R."/>
            <person name="Savchenko A."/>
            <person name="Shiryaev A."/>
            <person name="Soop K."/>
            <person name="Spirin V."/>
            <person name="Szebenyi C."/>
            <person name="Tomsovsky M."/>
            <person name="Tulloss R.E."/>
            <person name="Uehling J."/>
            <person name="Grigoriev I.V."/>
            <person name="Vagvolgyi C."/>
            <person name="Papp T."/>
            <person name="Martin F.M."/>
            <person name="Miettinen O."/>
            <person name="Hibbett D.S."/>
            <person name="Nagy L.G."/>
        </authorList>
    </citation>
    <scope>NUCLEOTIDE SEQUENCE [LARGE SCALE GENOMIC DNA]</scope>
    <source>
        <strain evidence="2 3">CBS 962.96</strain>
    </source>
</reference>
<dbReference type="EMBL" id="ML179594">
    <property type="protein sequence ID" value="THU84525.1"/>
    <property type="molecule type" value="Genomic_DNA"/>
</dbReference>
<dbReference type="OrthoDB" id="3208495at2759"/>
<feature type="region of interest" description="Disordered" evidence="1">
    <location>
        <begin position="140"/>
        <end position="165"/>
    </location>
</feature>
<accession>A0A4V4HCW5</accession>
<dbReference type="Pfam" id="PF18759">
    <property type="entry name" value="Plavaka"/>
    <property type="match status" value="1"/>
</dbReference>
<feature type="compositionally biased region" description="Pro residues" evidence="1">
    <location>
        <begin position="144"/>
        <end position="153"/>
    </location>
</feature>
<dbReference type="Proteomes" id="UP000297245">
    <property type="component" value="Unassembled WGS sequence"/>
</dbReference>
<feature type="compositionally biased region" description="Acidic residues" evidence="1">
    <location>
        <begin position="1168"/>
        <end position="1185"/>
    </location>
</feature>